<evidence type="ECO:0000313" key="2">
    <source>
        <dbReference type="Proteomes" id="UP001595712"/>
    </source>
</evidence>
<name>A0ABV7Q8F4_9ACTN</name>
<organism evidence="1 2">
    <name type="scientific">Glycomyces rhizosphaerae</name>
    <dbReference type="NCBI Taxonomy" id="2054422"/>
    <lineage>
        <taxon>Bacteria</taxon>
        <taxon>Bacillati</taxon>
        <taxon>Actinomycetota</taxon>
        <taxon>Actinomycetes</taxon>
        <taxon>Glycomycetales</taxon>
        <taxon>Glycomycetaceae</taxon>
        <taxon>Glycomyces</taxon>
    </lineage>
</organism>
<dbReference type="SUPFAM" id="SSF51445">
    <property type="entry name" value="(Trans)glycosidases"/>
    <property type="match status" value="1"/>
</dbReference>
<reference evidence="2" key="1">
    <citation type="journal article" date="2019" name="Int. J. Syst. Evol. Microbiol.">
        <title>The Global Catalogue of Microorganisms (GCM) 10K type strain sequencing project: providing services to taxonomists for standard genome sequencing and annotation.</title>
        <authorList>
            <consortium name="The Broad Institute Genomics Platform"/>
            <consortium name="The Broad Institute Genome Sequencing Center for Infectious Disease"/>
            <person name="Wu L."/>
            <person name="Ma J."/>
        </authorList>
    </citation>
    <scope>NUCLEOTIDE SEQUENCE [LARGE SCALE GENOMIC DNA]</scope>
    <source>
        <strain evidence="2">CGMCC 4.7396</strain>
    </source>
</reference>
<gene>
    <name evidence="1" type="ORF">ACFO8M_25005</name>
</gene>
<dbReference type="InterPro" id="IPR017853">
    <property type="entry name" value="GH"/>
</dbReference>
<dbReference type="SUPFAM" id="SSF50370">
    <property type="entry name" value="Ricin B-like lectins"/>
    <property type="match status" value="1"/>
</dbReference>
<keyword evidence="2" id="KW-1185">Reference proteome</keyword>
<dbReference type="Proteomes" id="UP001595712">
    <property type="component" value="Unassembled WGS sequence"/>
</dbReference>
<sequence>MSARKRRPSGGVTRRAVLTLPAVSLVGTVLVQQPAIAQTTPISVVDTSKSTYDREVLLVDGEPFYHSGVQFRYEHQRYQKGWTDAQLKPILQMIAEDGFSVVNIPLWWSQAEPSKDTFDWTDLEKYVDWCGEYGLKLELLWFSHESTGHSMPIRVPDYVWNDYQLVVDSSGTPLQSGDHFLFDKTDPNLLAREQLVLGAVMEHLAAYDTGHTTVGIQVTNEPNVAQLQWGVSSDRSYSSYSNALWDQGGYTDAGQFRRDVLLNYLTELGRVVKDSGYPIYTRTNTVGDARPVAENEALRSQGANTIDFFGYDPYTTNIDTFYKYGIESMWAQGDNFPMVMETFAGTDNAHVTKFNSIAGGAVHNLYAATDGYAASGSSNHGLYNFDPTTHAVTRKQVSFEIRDLNFTINKIRTDLATKAPVEAGGSQVQTYNRAAAASFDVTKRLASLNLNYATTTGGQGIAVERSATEFALISIDNGGTYSFPDTYGTVGSVEVGSYDANDTWVGQGNRSYSVSGGTIDVTVNEGEAVRVMFANVSGPVSGAVYKLKNAVTGGYLDSGSAGSLTTGAGTIYDDQDWILTQGADGAWTIENVRAGRSYLDTEPNNVVIWNDGYIGPDTKWSVEPASGGFRFNNQAADRSYLYATSTGQVQWNTGATDNSTVWILERR</sequence>
<dbReference type="RefSeq" id="WP_387980562.1">
    <property type="nucleotide sequence ID" value="NZ_JBHRWO010000021.1"/>
</dbReference>
<dbReference type="EMBL" id="JBHRWO010000021">
    <property type="protein sequence ID" value="MFC3495754.1"/>
    <property type="molecule type" value="Genomic_DNA"/>
</dbReference>
<dbReference type="Gene3D" id="3.20.20.80">
    <property type="entry name" value="Glycosidases"/>
    <property type="match status" value="1"/>
</dbReference>
<accession>A0ABV7Q8F4</accession>
<protein>
    <submittedName>
        <fullName evidence="1">DUF4978 domain-containing protein</fullName>
    </submittedName>
</protein>
<comment type="caution">
    <text evidence="1">The sequence shown here is derived from an EMBL/GenBank/DDBJ whole genome shotgun (WGS) entry which is preliminary data.</text>
</comment>
<dbReference type="InterPro" id="IPR035992">
    <property type="entry name" value="Ricin_B-like_lectins"/>
</dbReference>
<evidence type="ECO:0000313" key="1">
    <source>
        <dbReference type="EMBL" id="MFC3495754.1"/>
    </source>
</evidence>
<dbReference type="Gene3D" id="2.80.10.50">
    <property type="match status" value="1"/>
</dbReference>
<proteinExistence type="predicted"/>